<keyword evidence="2" id="KW-1185">Reference proteome</keyword>
<accession>A0A9P9KV82</accession>
<gene>
    <name evidence="1" type="ORF">BKA55DRAFT_1265</name>
</gene>
<organism evidence="1 2">
    <name type="scientific">Fusarium redolens</name>
    <dbReference type="NCBI Taxonomy" id="48865"/>
    <lineage>
        <taxon>Eukaryota</taxon>
        <taxon>Fungi</taxon>
        <taxon>Dikarya</taxon>
        <taxon>Ascomycota</taxon>
        <taxon>Pezizomycotina</taxon>
        <taxon>Sordariomycetes</taxon>
        <taxon>Hypocreomycetidae</taxon>
        <taxon>Hypocreales</taxon>
        <taxon>Nectriaceae</taxon>
        <taxon>Fusarium</taxon>
        <taxon>Fusarium redolens species complex</taxon>
    </lineage>
</organism>
<sequence length="144" mass="17057">MGPVRPEIKAFYSTNWVDRSGEGIISLTCFRHVLRRIDSALYRSRYHRVIHVYCPHGQKSVLAVVYRREHDHLRLMGLAGRRRVNKTADRVRERSRRDAVDARLVACLYFCLDLVLDEEERSRYLSTWTSRTAQKRRSKAILLR</sequence>
<name>A0A9P9KV82_FUSRE</name>
<dbReference type="GeneID" id="70214765"/>
<evidence type="ECO:0000313" key="1">
    <source>
        <dbReference type="EMBL" id="KAH7269074.1"/>
    </source>
</evidence>
<dbReference type="EMBL" id="JAGMUX010000001">
    <property type="protein sequence ID" value="KAH7269074.1"/>
    <property type="molecule type" value="Genomic_DNA"/>
</dbReference>
<dbReference type="AlphaFoldDB" id="A0A9P9KV82"/>
<dbReference type="Proteomes" id="UP000720189">
    <property type="component" value="Unassembled WGS sequence"/>
</dbReference>
<evidence type="ECO:0000313" key="2">
    <source>
        <dbReference type="Proteomes" id="UP000720189"/>
    </source>
</evidence>
<proteinExistence type="predicted"/>
<reference evidence="1" key="1">
    <citation type="journal article" date="2021" name="Nat. Commun.">
        <title>Genetic determinants of endophytism in the Arabidopsis root mycobiome.</title>
        <authorList>
            <person name="Mesny F."/>
            <person name="Miyauchi S."/>
            <person name="Thiergart T."/>
            <person name="Pickel B."/>
            <person name="Atanasova L."/>
            <person name="Karlsson M."/>
            <person name="Huettel B."/>
            <person name="Barry K.W."/>
            <person name="Haridas S."/>
            <person name="Chen C."/>
            <person name="Bauer D."/>
            <person name="Andreopoulos W."/>
            <person name="Pangilinan J."/>
            <person name="LaButti K."/>
            <person name="Riley R."/>
            <person name="Lipzen A."/>
            <person name="Clum A."/>
            <person name="Drula E."/>
            <person name="Henrissat B."/>
            <person name="Kohler A."/>
            <person name="Grigoriev I.V."/>
            <person name="Martin F.M."/>
            <person name="Hacquard S."/>
        </authorList>
    </citation>
    <scope>NUCLEOTIDE SEQUENCE</scope>
    <source>
        <strain evidence="1">MPI-CAGE-AT-0023</strain>
    </source>
</reference>
<protein>
    <submittedName>
        <fullName evidence="1">Uncharacterized protein</fullName>
    </submittedName>
</protein>
<dbReference type="RefSeq" id="XP_046055842.1">
    <property type="nucleotide sequence ID" value="XM_046184811.1"/>
</dbReference>
<comment type="caution">
    <text evidence="1">The sequence shown here is derived from an EMBL/GenBank/DDBJ whole genome shotgun (WGS) entry which is preliminary data.</text>
</comment>